<proteinExistence type="inferred from homology"/>
<organism evidence="3 4">
    <name type="scientific">Drosophila guanche</name>
    <name type="common">Fruit fly</name>
    <dbReference type="NCBI Taxonomy" id="7266"/>
    <lineage>
        <taxon>Eukaryota</taxon>
        <taxon>Metazoa</taxon>
        <taxon>Ecdysozoa</taxon>
        <taxon>Arthropoda</taxon>
        <taxon>Hexapoda</taxon>
        <taxon>Insecta</taxon>
        <taxon>Pterygota</taxon>
        <taxon>Neoptera</taxon>
        <taxon>Endopterygota</taxon>
        <taxon>Diptera</taxon>
        <taxon>Brachycera</taxon>
        <taxon>Muscomorpha</taxon>
        <taxon>Ephydroidea</taxon>
        <taxon>Drosophilidae</taxon>
        <taxon>Drosophila</taxon>
        <taxon>Sophophora</taxon>
    </lineage>
</organism>
<keyword evidence="4" id="KW-1185">Reference proteome</keyword>
<reference evidence="4" key="1">
    <citation type="submission" date="2018-01" db="EMBL/GenBank/DDBJ databases">
        <authorList>
            <person name="Alioto T."/>
            <person name="Alioto T."/>
        </authorList>
    </citation>
    <scope>NUCLEOTIDE SEQUENCE [LARGE SCALE GENOMIC DNA]</scope>
</reference>
<dbReference type="STRING" id="7266.A0A3B0J780"/>
<protein>
    <submittedName>
        <fullName evidence="3">Blast:Protein lin-52 homolog</fullName>
    </submittedName>
</protein>
<dbReference type="AlphaFoldDB" id="A0A3B0J780"/>
<name>A0A3B0J780_DROGU</name>
<accession>A0A3B0J780</accession>
<dbReference type="GO" id="GO:0006355">
    <property type="term" value="P:regulation of DNA-templated transcription"/>
    <property type="evidence" value="ECO:0007669"/>
    <property type="project" value="InterPro"/>
</dbReference>
<feature type="region of interest" description="Disordered" evidence="2">
    <location>
        <begin position="1"/>
        <end position="51"/>
    </location>
</feature>
<dbReference type="PANTHER" id="PTHR31489:SF2">
    <property type="entry name" value="PROTEIN LIN-52 HOMOLOG"/>
    <property type="match status" value="1"/>
</dbReference>
<dbReference type="PANTHER" id="PTHR31489">
    <property type="entry name" value="LIN52 FAMILY MEMBER"/>
    <property type="match status" value="1"/>
</dbReference>
<dbReference type="GO" id="GO:0070176">
    <property type="term" value="C:DRM complex"/>
    <property type="evidence" value="ECO:0007669"/>
    <property type="project" value="InterPro"/>
</dbReference>
<dbReference type="OMA" id="NVQNTAY"/>
<evidence type="ECO:0000313" key="3">
    <source>
        <dbReference type="EMBL" id="SPP77635.1"/>
    </source>
</evidence>
<dbReference type="Proteomes" id="UP000268350">
    <property type="component" value="Unassembled WGS sequence"/>
</dbReference>
<sequence length="154" mass="17864">MSVKADLNNSDMNMELLAPETILKTDDESAESKQQPEKEETVDPEDSPLKEDELMSLETLRESPVQWPERFPGMDDFLTMSDTPMYAPIAEPQRILTAEDMVKINRLSKMTPEELIAKIKRMHDEIYQLGLMEAKEMTRGKLLQIFDRNPKRYT</sequence>
<dbReference type="EMBL" id="OUUW01000003">
    <property type="protein sequence ID" value="SPP77635.1"/>
    <property type="molecule type" value="Genomic_DNA"/>
</dbReference>
<evidence type="ECO:0000256" key="2">
    <source>
        <dbReference type="SAM" id="MobiDB-lite"/>
    </source>
</evidence>
<evidence type="ECO:0000256" key="1">
    <source>
        <dbReference type="ARBA" id="ARBA00005456"/>
    </source>
</evidence>
<gene>
    <name evidence="3" type="ORF">DGUA_6G010111</name>
</gene>
<evidence type="ECO:0000313" key="4">
    <source>
        <dbReference type="Proteomes" id="UP000268350"/>
    </source>
</evidence>
<dbReference type="OrthoDB" id="5834362at2759"/>
<dbReference type="Pfam" id="PF10044">
    <property type="entry name" value="LIN52"/>
    <property type="match status" value="1"/>
</dbReference>
<dbReference type="InterPro" id="IPR018737">
    <property type="entry name" value="DREAM_LIN52"/>
</dbReference>
<feature type="compositionally biased region" description="Basic and acidic residues" evidence="2">
    <location>
        <begin position="23"/>
        <end position="51"/>
    </location>
</feature>
<comment type="similarity">
    <text evidence="1">Belongs to the lin-52 family.</text>
</comment>